<dbReference type="AlphaFoldDB" id="A0AAN7YVX8"/>
<dbReference type="GO" id="GO:0030414">
    <property type="term" value="F:peptidase inhibitor activity"/>
    <property type="evidence" value="ECO:0007669"/>
    <property type="project" value="TreeGrafter"/>
</dbReference>
<sequence length="235" mass="24065">MSGALAATPAGFEPGSETGLLVTFGNVEALDNTVVAKEITQTAPTLATQSKLDGTSFAVIMIDLDIPTDNPPETNTLLHWMQTGLTQSSSAETTGSTSAFVFSVSQDVAAFADYLGPMPPARIPLSHRYVEIIVDTSDVSKETLSTLEAAAANRLGFNALEVLTSAGLVDKVVAGNFFNVTNQDAAATNGTTGRGNGTNTGTLPSQSPIVGAAVSQHASTSLLAVVLASVGFFAL</sequence>
<feature type="region of interest" description="Disordered" evidence="1">
    <location>
        <begin position="185"/>
        <end position="204"/>
    </location>
</feature>
<protein>
    <recommendedName>
        <fullName evidence="4">PEBP-like protein</fullName>
    </recommendedName>
</protein>
<comment type="caution">
    <text evidence="2">The sequence shown here is derived from an EMBL/GenBank/DDBJ whole genome shotgun (WGS) entry which is preliminary data.</text>
</comment>
<dbReference type="EMBL" id="JAWHQM010000005">
    <property type="protein sequence ID" value="KAK5627095.1"/>
    <property type="molecule type" value="Genomic_DNA"/>
</dbReference>
<dbReference type="Gene3D" id="3.90.280.10">
    <property type="entry name" value="PEBP-like"/>
    <property type="match status" value="1"/>
</dbReference>
<accession>A0AAN7YVX8</accession>
<name>A0AAN7YVX8_9PEZI</name>
<evidence type="ECO:0000256" key="1">
    <source>
        <dbReference type="SAM" id="MobiDB-lite"/>
    </source>
</evidence>
<evidence type="ECO:0008006" key="4">
    <source>
        <dbReference type="Google" id="ProtNLM"/>
    </source>
</evidence>
<dbReference type="InterPro" id="IPR035810">
    <property type="entry name" value="PEBP_euk"/>
</dbReference>
<evidence type="ECO:0000313" key="2">
    <source>
        <dbReference type="EMBL" id="KAK5627095.1"/>
    </source>
</evidence>
<dbReference type="Pfam" id="PF01161">
    <property type="entry name" value="PBP"/>
    <property type="match status" value="1"/>
</dbReference>
<dbReference type="Proteomes" id="UP001305414">
    <property type="component" value="Unassembled WGS sequence"/>
</dbReference>
<dbReference type="GO" id="GO:0030162">
    <property type="term" value="P:regulation of proteolysis"/>
    <property type="evidence" value="ECO:0007669"/>
    <property type="project" value="TreeGrafter"/>
</dbReference>
<dbReference type="GO" id="GO:0046578">
    <property type="term" value="P:regulation of Ras protein signal transduction"/>
    <property type="evidence" value="ECO:0007669"/>
    <property type="project" value="TreeGrafter"/>
</dbReference>
<proteinExistence type="predicted"/>
<gene>
    <name evidence="2" type="ORF">RRF57_002810</name>
</gene>
<dbReference type="CDD" id="cd00866">
    <property type="entry name" value="PEBP_euk"/>
    <property type="match status" value="1"/>
</dbReference>
<dbReference type="SUPFAM" id="SSF49777">
    <property type="entry name" value="PEBP-like"/>
    <property type="match status" value="1"/>
</dbReference>
<dbReference type="InterPro" id="IPR008914">
    <property type="entry name" value="PEBP"/>
</dbReference>
<dbReference type="PANTHER" id="PTHR11362:SF141">
    <property type="entry name" value="PHOSPHATIDYLETHANOLAMINE-BINDING PROTEIN"/>
    <property type="match status" value="1"/>
</dbReference>
<dbReference type="PANTHER" id="PTHR11362">
    <property type="entry name" value="PHOSPHATIDYLETHANOLAMINE-BINDING PROTEIN"/>
    <property type="match status" value="1"/>
</dbReference>
<keyword evidence="3" id="KW-1185">Reference proteome</keyword>
<dbReference type="InterPro" id="IPR036610">
    <property type="entry name" value="PEBP-like_sf"/>
</dbReference>
<organism evidence="2 3">
    <name type="scientific">Xylaria bambusicola</name>
    <dbReference type="NCBI Taxonomy" id="326684"/>
    <lineage>
        <taxon>Eukaryota</taxon>
        <taxon>Fungi</taxon>
        <taxon>Dikarya</taxon>
        <taxon>Ascomycota</taxon>
        <taxon>Pezizomycotina</taxon>
        <taxon>Sordariomycetes</taxon>
        <taxon>Xylariomycetidae</taxon>
        <taxon>Xylariales</taxon>
        <taxon>Xylariaceae</taxon>
        <taxon>Xylaria</taxon>
    </lineage>
</organism>
<dbReference type="GO" id="GO:0005543">
    <property type="term" value="F:phospholipid binding"/>
    <property type="evidence" value="ECO:0007669"/>
    <property type="project" value="TreeGrafter"/>
</dbReference>
<evidence type="ECO:0000313" key="3">
    <source>
        <dbReference type="Proteomes" id="UP001305414"/>
    </source>
</evidence>
<reference evidence="2 3" key="1">
    <citation type="submission" date="2023-10" db="EMBL/GenBank/DDBJ databases">
        <title>Draft genome sequence of Xylaria bambusicola isolate GMP-LS, the root and basal stem rot pathogen of sugarcane in Indonesia.</title>
        <authorList>
            <person name="Selvaraj P."/>
            <person name="Muralishankar V."/>
            <person name="Muruganantham S."/>
            <person name="Sp S."/>
            <person name="Haryani S."/>
            <person name="Lau K.J.X."/>
            <person name="Naqvi N.I."/>
        </authorList>
    </citation>
    <scope>NUCLEOTIDE SEQUENCE [LARGE SCALE GENOMIC DNA]</scope>
    <source>
        <strain evidence="2">GMP-LS</strain>
    </source>
</reference>